<evidence type="ECO:0000313" key="3">
    <source>
        <dbReference type="Proteomes" id="UP001595859"/>
    </source>
</evidence>
<reference evidence="3" key="1">
    <citation type="journal article" date="2019" name="Int. J. Syst. Evol. Microbiol.">
        <title>The Global Catalogue of Microorganisms (GCM) 10K type strain sequencing project: providing services to taxonomists for standard genome sequencing and annotation.</title>
        <authorList>
            <consortium name="The Broad Institute Genomics Platform"/>
            <consortium name="The Broad Institute Genome Sequencing Center for Infectious Disease"/>
            <person name="Wu L."/>
            <person name="Ma J."/>
        </authorList>
    </citation>
    <scope>NUCLEOTIDE SEQUENCE [LARGE SCALE GENOMIC DNA]</scope>
    <source>
        <strain evidence="3">ZS-22-S1</strain>
    </source>
</reference>
<feature type="region of interest" description="Disordered" evidence="1">
    <location>
        <begin position="97"/>
        <end position="127"/>
    </location>
</feature>
<dbReference type="RefSeq" id="WP_378053799.1">
    <property type="nucleotide sequence ID" value="NZ_JBHSIS010000002.1"/>
</dbReference>
<proteinExistence type="predicted"/>
<comment type="caution">
    <text evidence="2">The sequence shown here is derived from an EMBL/GenBank/DDBJ whole genome shotgun (WGS) entry which is preliminary data.</text>
</comment>
<dbReference type="EMBL" id="JBHSIS010000002">
    <property type="protein sequence ID" value="MFC4852252.1"/>
    <property type="molecule type" value="Genomic_DNA"/>
</dbReference>
<gene>
    <name evidence="2" type="ORF">ACFPCV_01960</name>
</gene>
<accession>A0ABV9RTD5</accession>
<evidence type="ECO:0000256" key="1">
    <source>
        <dbReference type="SAM" id="MobiDB-lite"/>
    </source>
</evidence>
<protein>
    <submittedName>
        <fullName evidence="2">Uncharacterized protein</fullName>
    </submittedName>
</protein>
<sequence length="127" mass="13865">MPRQCLRTRTRRRWCCCEQIRPQQHRGSGAALADVHSKAFDTGLATLPLPELVDRVVRPMIEVNVANPGVKTIFTAADMPDHVDAGLRVAARHHRVGERGGPGALGRRTEAGAGRLPRRAGVLSSHH</sequence>
<dbReference type="Proteomes" id="UP001595859">
    <property type="component" value="Unassembled WGS sequence"/>
</dbReference>
<name>A0ABV9RTD5_9PSEU</name>
<organism evidence="2 3">
    <name type="scientific">Actinophytocola glycyrrhizae</name>
    <dbReference type="NCBI Taxonomy" id="2044873"/>
    <lineage>
        <taxon>Bacteria</taxon>
        <taxon>Bacillati</taxon>
        <taxon>Actinomycetota</taxon>
        <taxon>Actinomycetes</taxon>
        <taxon>Pseudonocardiales</taxon>
        <taxon>Pseudonocardiaceae</taxon>
    </lineage>
</organism>
<evidence type="ECO:0000313" key="2">
    <source>
        <dbReference type="EMBL" id="MFC4852252.1"/>
    </source>
</evidence>
<keyword evidence="3" id="KW-1185">Reference proteome</keyword>